<keyword evidence="3" id="KW-1185">Reference proteome</keyword>
<dbReference type="OrthoDB" id="9804286at2"/>
<reference evidence="2 3" key="1">
    <citation type="submission" date="2016-09" db="EMBL/GenBank/DDBJ databases">
        <title>Xenorhabdus thuongxuanensis sp. nov. and Xenorhabdus eapokensis sp. nov., isolated from Steinernema species.</title>
        <authorList>
            <person name="Kaempfer P."/>
            <person name="Tobias N.J."/>
            <person name="Phan Ke L."/>
            <person name="Bode H.B."/>
            <person name="Glaeser S.P."/>
        </authorList>
    </citation>
    <scope>NUCLEOTIDE SEQUENCE [LARGE SCALE GENOMIC DNA]</scope>
    <source>
        <strain evidence="2 3">DL20</strain>
    </source>
</reference>
<feature type="domain" description="THIF-type NAD/FAD binding fold" evidence="1">
    <location>
        <begin position="2"/>
        <end position="185"/>
    </location>
</feature>
<dbReference type="SUPFAM" id="SSF69572">
    <property type="entry name" value="Activating enzymes of the ubiquitin-like proteins"/>
    <property type="match status" value="1"/>
</dbReference>
<proteinExistence type="predicted"/>
<protein>
    <recommendedName>
        <fullName evidence="1">THIF-type NAD/FAD binding fold domain-containing protein</fullName>
    </recommendedName>
</protein>
<sequence>MFTEDDVGFHKIDVLEREIKRRNKNIQVNTIKKSINNQDDLVCLPEADLIALSADYPNELVSWVNSYAVKNKLPFINIGYIGDISVFGPFYIPNESGCFACNSNIAPDIESDHMDLHKYAEIINKKFQAPSFVAVNAMSSAMATNDIIRYLGGCVKPLSVNKRIGIHSNELKIEYQECPVNKECRVCSHY</sequence>
<dbReference type="EMBL" id="MKGQ01000110">
    <property type="protein sequence ID" value="OKO97961.1"/>
    <property type="molecule type" value="Genomic_DNA"/>
</dbReference>
<dbReference type="AlphaFoldDB" id="A0A1Q5TCM5"/>
<evidence type="ECO:0000259" key="1">
    <source>
        <dbReference type="Pfam" id="PF00899"/>
    </source>
</evidence>
<evidence type="ECO:0000313" key="3">
    <source>
        <dbReference type="Proteomes" id="UP000186268"/>
    </source>
</evidence>
<dbReference type="InterPro" id="IPR000594">
    <property type="entry name" value="ThiF_NAD_FAD-bd"/>
</dbReference>
<dbReference type="InterPro" id="IPR035985">
    <property type="entry name" value="Ubiquitin-activating_enz"/>
</dbReference>
<comment type="caution">
    <text evidence="2">The sequence shown here is derived from an EMBL/GenBank/DDBJ whole genome shotgun (WGS) entry which is preliminary data.</text>
</comment>
<dbReference type="Pfam" id="PF00899">
    <property type="entry name" value="ThiF"/>
    <property type="match status" value="1"/>
</dbReference>
<organism evidence="2 3">
    <name type="scientific">Xenorhabdus eapokensis</name>
    <dbReference type="NCBI Taxonomy" id="1873482"/>
    <lineage>
        <taxon>Bacteria</taxon>
        <taxon>Pseudomonadati</taxon>
        <taxon>Pseudomonadota</taxon>
        <taxon>Gammaproteobacteria</taxon>
        <taxon>Enterobacterales</taxon>
        <taxon>Morganellaceae</taxon>
        <taxon>Xenorhabdus</taxon>
    </lineage>
</organism>
<dbReference type="GO" id="GO:0008641">
    <property type="term" value="F:ubiquitin-like modifier activating enzyme activity"/>
    <property type="evidence" value="ECO:0007669"/>
    <property type="project" value="InterPro"/>
</dbReference>
<dbReference type="Proteomes" id="UP000186268">
    <property type="component" value="Unassembled WGS sequence"/>
</dbReference>
<dbReference type="Gene3D" id="3.40.50.720">
    <property type="entry name" value="NAD(P)-binding Rossmann-like Domain"/>
    <property type="match status" value="1"/>
</dbReference>
<dbReference type="STRING" id="1873482.Xedl_03892"/>
<gene>
    <name evidence="2" type="ORF">Xedl_03892</name>
</gene>
<evidence type="ECO:0000313" key="2">
    <source>
        <dbReference type="EMBL" id="OKO97961.1"/>
    </source>
</evidence>
<accession>A0A1Q5TCM5</accession>
<name>A0A1Q5TCM5_9GAMM</name>